<dbReference type="GO" id="GO:0015171">
    <property type="term" value="F:amino acid transmembrane transporter activity"/>
    <property type="evidence" value="ECO:0007669"/>
    <property type="project" value="TreeGrafter"/>
</dbReference>
<protein>
    <submittedName>
        <fullName evidence="10">Amino-acid permease inda1</fullName>
    </submittedName>
</protein>
<feature type="transmembrane region" description="Helical" evidence="8">
    <location>
        <begin position="507"/>
        <end position="528"/>
    </location>
</feature>
<dbReference type="VEuPathDB" id="FungiDB:AB675_7356"/>
<reference evidence="10 11" key="1">
    <citation type="submission" date="2015-06" db="EMBL/GenBank/DDBJ databases">
        <title>Draft genome of the ant-associated black yeast Phialophora attae CBS 131958.</title>
        <authorList>
            <person name="Moreno L.F."/>
            <person name="Stielow B.J."/>
            <person name="de Hoog S."/>
            <person name="Vicente V.A."/>
            <person name="Weiss V.A."/>
            <person name="de Vries M."/>
            <person name="Cruz L.M."/>
            <person name="Souza E.M."/>
        </authorList>
    </citation>
    <scope>NUCLEOTIDE SEQUENCE [LARGE SCALE GENOMIC DNA]</scope>
    <source>
        <strain evidence="10 11">CBS 131958</strain>
    </source>
</reference>
<evidence type="ECO:0000256" key="5">
    <source>
        <dbReference type="ARBA" id="ARBA00022989"/>
    </source>
</evidence>
<dbReference type="AlphaFoldDB" id="A0A0N0NIW6"/>
<evidence type="ECO:0000313" key="11">
    <source>
        <dbReference type="Proteomes" id="UP000038010"/>
    </source>
</evidence>
<feature type="transmembrane region" description="Helical" evidence="8">
    <location>
        <begin position="470"/>
        <end position="495"/>
    </location>
</feature>
<feature type="transmembrane region" description="Helical" evidence="8">
    <location>
        <begin position="354"/>
        <end position="374"/>
    </location>
</feature>
<evidence type="ECO:0000256" key="6">
    <source>
        <dbReference type="ARBA" id="ARBA00023136"/>
    </source>
</evidence>
<evidence type="ECO:0000256" key="1">
    <source>
        <dbReference type="ARBA" id="ARBA00004141"/>
    </source>
</evidence>
<proteinExistence type="predicted"/>
<keyword evidence="5 8" id="KW-1133">Transmembrane helix</keyword>
<feature type="transmembrane region" description="Helical" evidence="8">
    <location>
        <begin position="254"/>
        <end position="278"/>
    </location>
</feature>
<dbReference type="RefSeq" id="XP_017996264.1">
    <property type="nucleotide sequence ID" value="XM_018147717.1"/>
</dbReference>
<dbReference type="PANTHER" id="PTHR43341:SF12">
    <property type="entry name" value="AMINO ACID TRANSPORTER (EUROFUNG)"/>
    <property type="match status" value="1"/>
</dbReference>
<organism evidence="10 11">
    <name type="scientific">Cyphellophora attinorum</name>
    <dbReference type="NCBI Taxonomy" id="1664694"/>
    <lineage>
        <taxon>Eukaryota</taxon>
        <taxon>Fungi</taxon>
        <taxon>Dikarya</taxon>
        <taxon>Ascomycota</taxon>
        <taxon>Pezizomycotina</taxon>
        <taxon>Eurotiomycetes</taxon>
        <taxon>Chaetothyriomycetidae</taxon>
        <taxon>Chaetothyriales</taxon>
        <taxon>Cyphellophoraceae</taxon>
        <taxon>Cyphellophora</taxon>
    </lineage>
</organism>
<feature type="transmembrane region" description="Helical" evidence="8">
    <location>
        <begin position="157"/>
        <end position="175"/>
    </location>
</feature>
<dbReference type="InterPro" id="IPR004841">
    <property type="entry name" value="AA-permease/SLC12A_dom"/>
</dbReference>
<dbReference type="OrthoDB" id="3900342at2759"/>
<evidence type="ECO:0000256" key="4">
    <source>
        <dbReference type="ARBA" id="ARBA00022970"/>
    </source>
</evidence>
<dbReference type="InterPro" id="IPR050524">
    <property type="entry name" value="APC_YAT"/>
</dbReference>
<feature type="transmembrane region" description="Helical" evidence="8">
    <location>
        <begin position="73"/>
        <end position="94"/>
    </location>
</feature>
<dbReference type="Proteomes" id="UP000038010">
    <property type="component" value="Unassembled WGS sequence"/>
</dbReference>
<name>A0A0N0NIW6_9EURO</name>
<keyword evidence="6 8" id="KW-0472">Membrane</keyword>
<evidence type="ECO:0000256" key="3">
    <source>
        <dbReference type="ARBA" id="ARBA00022692"/>
    </source>
</evidence>
<dbReference type="PIRSF" id="PIRSF006060">
    <property type="entry name" value="AA_transporter"/>
    <property type="match status" value="1"/>
</dbReference>
<feature type="domain" description="Amino acid permease/ SLC12A" evidence="9">
    <location>
        <begin position="72"/>
        <end position="536"/>
    </location>
</feature>
<accession>A0A0N0NIW6</accession>
<feature type="transmembrane region" description="Helical" evidence="8">
    <location>
        <begin position="425"/>
        <end position="449"/>
    </location>
</feature>
<evidence type="ECO:0000259" key="9">
    <source>
        <dbReference type="Pfam" id="PF00324"/>
    </source>
</evidence>
<dbReference type="GeneID" id="28739597"/>
<feature type="transmembrane region" description="Helical" evidence="8">
    <location>
        <begin position="401"/>
        <end position="419"/>
    </location>
</feature>
<comment type="subcellular location">
    <subcellularLocation>
        <location evidence="1">Membrane</location>
        <topology evidence="1">Multi-pass membrane protein</topology>
    </subcellularLocation>
</comment>
<feature type="transmembrane region" description="Helical" evidence="8">
    <location>
        <begin position="215"/>
        <end position="234"/>
    </location>
</feature>
<dbReference type="PROSITE" id="PS00218">
    <property type="entry name" value="AMINO_ACID_PERMEASE_1"/>
    <property type="match status" value="1"/>
</dbReference>
<feature type="region of interest" description="Disordered" evidence="7">
    <location>
        <begin position="1"/>
        <end position="30"/>
    </location>
</feature>
<evidence type="ECO:0000313" key="10">
    <source>
        <dbReference type="EMBL" id="KPI36301.1"/>
    </source>
</evidence>
<dbReference type="FunFam" id="1.20.1740.10:FF:000017">
    <property type="entry name" value="Amino acid permease"/>
    <property type="match status" value="1"/>
</dbReference>
<keyword evidence="4" id="KW-0029">Amino-acid transport</keyword>
<evidence type="ECO:0000256" key="7">
    <source>
        <dbReference type="SAM" id="MobiDB-lite"/>
    </source>
</evidence>
<dbReference type="Pfam" id="PF00324">
    <property type="entry name" value="AA_permease"/>
    <property type="match status" value="1"/>
</dbReference>
<dbReference type="InterPro" id="IPR004840">
    <property type="entry name" value="Amino_acid_permease_CS"/>
</dbReference>
<feature type="transmembrane region" description="Helical" evidence="8">
    <location>
        <begin position="181"/>
        <end position="203"/>
    </location>
</feature>
<dbReference type="PANTHER" id="PTHR43341">
    <property type="entry name" value="AMINO ACID PERMEASE"/>
    <property type="match status" value="1"/>
</dbReference>
<evidence type="ECO:0000256" key="2">
    <source>
        <dbReference type="ARBA" id="ARBA00022448"/>
    </source>
</evidence>
<keyword evidence="3 8" id="KW-0812">Transmembrane</keyword>
<keyword evidence="11" id="KW-1185">Reference proteome</keyword>
<feature type="transmembrane region" description="Helical" evidence="8">
    <location>
        <begin position="100"/>
        <end position="120"/>
    </location>
</feature>
<sequence>MSKEAHLAGSPSDEEKPPLGQTRRPSAGEAGIPINFREEDFLTRNGLNLKSFQRRDYGTGASELDRSMKPRHLNMIAIGGSIGAGFFVGSGSAFTSGGPGSVFICFLIVGIMMFNVVYALGELAVMYPVSGGFYTYSVRFIDPSWGFAMGWNYTMQWIIVLPLELTVVSFTVAYWNKDVNVAVWISIFWAFIIFVNIFGTLGYAEEEFVSSCFKLAATVIFMIVAVVLICGGGPSDGKFDEYWGARLWYDPGAFQNGFVGFCSVFVTAAFSFSGTELVGLAAAEAQNPTKALPSAIKQVFWRITLFYILGLTLVGMLVSSTDERLLNADNPYADGTSPFVLAVKDAGLTGYDSFMNVVILVSVISIGVSCVYGGSRTLTALAEQGYAPKLFAYVDRSGRPLMSVLLNLAFGALAYIVLASSGNEVFSWLLALSGLAALFTWGSICFAHIRFRQAWKKAGRTVDEIPFHAIFGVTGSWVGLFLVVICLIAQFYTAIAKIGGGTNDAEGFFKAYLALPVVLFFWACGYLWKREGVKKLDQIDLDTGRRPIDWEEIHAQRARYASWPIWRKVLSKIF</sequence>
<evidence type="ECO:0000256" key="8">
    <source>
        <dbReference type="SAM" id="Phobius"/>
    </source>
</evidence>
<comment type="caution">
    <text evidence="10">The sequence shown here is derived from an EMBL/GenBank/DDBJ whole genome shotgun (WGS) entry which is preliminary data.</text>
</comment>
<feature type="transmembrane region" description="Helical" evidence="8">
    <location>
        <begin position="299"/>
        <end position="318"/>
    </location>
</feature>
<dbReference type="EMBL" id="LFJN01000032">
    <property type="protein sequence ID" value="KPI36301.1"/>
    <property type="molecule type" value="Genomic_DNA"/>
</dbReference>
<gene>
    <name evidence="10" type="ORF">AB675_7356</name>
</gene>
<dbReference type="GO" id="GO:0016020">
    <property type="term" value="C:membrane"/>
    <property type="evidence" value="ECO:0007669"/>
    <property type="project" value="UniProtKB-SubCell"/>
</dbReference>
<keyword evidence="2" id="KW-0813">Transport</keyword>
<dbReference type="Gene3D" id="1.20.1740.10">
    <property type="entry name" value="Amino acid/polyamine transporter I"/>
    <property type="match status" value="1"/>
</dbReference>